<evidence type="ECO:0000313" key="1">
    <source>
        <dbReference type="EMBL" id="DBA32789.1"/>
    </source>
</evidence>
<dbReference type="Proteomes" id="UP001181693">
    <property type="component" value="Unassembled WGS sequence"/>
</dbReference>
<evidence type="ECO:0000313" key="2">
    <source>
        <dbReference type="Proteomes" id="UP001181693"/>
    </source>
</evidence>
<sequence>MIDLLLNLQVCVHNQPRVLMQQITHKDCNCFLLLHLHTAQFIPAHILIFYRQLMLEPQWICSNVANMSCDRLRRFSCLMGEN</sequence>
<protein>
    <submittedName>
        <fullName evidence="1">Uncharacterized protein</fullName>
    </submittedName>
</protein>
<organism evidence="1 2">
    <name type="scientific">Pyxicephalus adspersus</name>
    <name type="common">African bullfrog</name>
    <dbReference type="NCBI Taxonomy" id="30357"/>
    <lineage>
        <taxon>Eukaryota</taxon>
        <taxon>Metazoa</taxon>
        <taxon>Chordata</taxon>
        <taxon>Craniata</taxon>
        <taxon>Vertebrata</taxon>
        <taxon>Euteleostomi</taxon>
        <taxon>Amphibia</taxon>
        <taxon>Batrachia</taxon>
        <taxon>Anura</taxon>
        <taxon>Neobatrachia</taxon>
        <taxon>Ranoidea</taxon>
        <taxon>Pyxicephalidae</taxon>
        <taxon>Pyxicephalinae</taxon>
        <taxon>Pyxicephalus</taxon>
    </lineage>
</organism>
<comment type="caution">
    <text evidence="1">The sequence shown here is derived from an EMBL/GenBank/DDBJ whole genome shotgun (WGS) entry which is preliminary data.</text>
</comment>
<gene>
    <name evidence="1" type="ORF">GDO54_000552</name>
</gene>
<proteinExistence type="predicted"/>
<accession>A0AAV3AMW7</accession>
<keyword evidence="2" id="KW-1185">Reference proteome</keyword>
<dbReference type="AlphaFoldDB" id="A0AAV3AMW7"/>
<reference evidence="1" key="1">
    <citation type="thesis" date="2020" institute="ProQuest LLC" country="789 East Eisenhower Parkway, Ann Arbor, MI, USA">
        <title>Comparative Genomics and Chromosome Evolution.</title>
        <authorList>
            <person name="Mudd A.B."/>
        </authorList>
    </citation>
    <scope>NUCLEOTIDE SEQUENCE</scope>
    <source>
        <strain evidence="1">1538</strain>
        <tissue evidence="1">Blood</tissue>
    </source>
</reference>
<name>A0AAV3AMW7_PYXAD</name>
<dbReference type="EMBL" id="DYDO01000001">
    <property type="protein sequence ID" value="DBA32789.1"/>
    <property type="molecule type" value="Genomic_DNA"/>
</dbReference>